<dbReference type="AlphaFoldDB" id="B1C9I8"/>
<evidence type="ECO:0000256" key="2">
    <source>
        <dbReference type="SAM" id="Phobius"/>
    </source>
</evidence>
<protein>
    <submittedName>
        <fullName evidence="3">LPXTG-motif cell wall anchor domain protein</fullName>
    </submittedName>
</protein>
<dbReference type="HOGENOM" id="CLU_825490_0_0_9"/>
<gene>
    <name evidence="3" type="ORF">ANASTE_02281</name>
</gene>
<dbReference type="InterPro" id="IPR026906">
    <property type="entry name" value="LRR_5"/>
</dbReference>
<feature type="region of interest" description="Disordered" evidence="1">
    <location>
        <begin position="269"/>
        <end position="303"/>
    </location>
</feature>
<dbReference type="Pfam" id="PF13306">
    <property type="entry name" value="LRR_5"/>
    <property type="match status" value="1"/>
</dbReference>
<evidence type="ECO:0000256" key="1">
    <source>
        <dbReference type="SAM" id="MobiDB-lite"/>
    </source>
</evidence>
<feature type="compositionally biased region" description="Polar residues" evidence="1">
    <location>
        <begin position="289"/>
        <end position="303"/>
    </location>
</feature>
<dbReference type="EMBL" id="ABIL02000006">
    <property type="protein sequence ID" value="EDS72559.1"/>
    <property type="molecule type" value="Genomic_DNA"/>
</dbReference>
<comment type="caution">
    <text evidence="3">The sequence shown here is derived from an EMBL/GenBank/DDBJ whole genome shotgun (WGS) entry which is preliminary data.</text>
</comment>
<dbReference type="Proteomes" id="UP000005178">
    <property type="component" value="Unassembled WGS sequence"/>
</dbReference>
<evidence type="ECO:0000313" key="4">
    <source>
        <dbReference type="Proteomes" id="UP000005178"/>
    </source>
</evidence>
<keyword evidence="2" id="KW-0812">Transmembrane</keyword>
<name>B1C9I8_9FIRM</name>
<keyword evidence="2" id="KW-0472">Membrane</keyword>
<organism evidence="3 4">
    <name type="scientific">Anaerofustis stercorihominis DSM 17244</name>
    <dbReference type="NCBI Taxonomy" id="445971"/>
    <lineage>
        <taxon>Bacteria</taxon>
        <taxon>Bacillati</taxon>
        <taxon>Bacillota</taxon>
        <taxon>Clostridia</taxon>
        <taxon>Eubacteriales</taxon>
        <taxon>Eubacteriaceae</taxon>
        <taxon>Anaerofustis</taxon>
    </lineage>
</organism>
<evidence type="ECO:0000313" key="3">
    <source>
        <dbReference type="EMBL" id="EDS72559.1"/>
    </source>
</evidence>
<sequence>METLERGALKYLPALEEIIIPEKVTSVGDACFQNCTNLKKIVFMGANATIGTDVFKNTSSDLAIYAHTGKDGSLIPIYTYFEAQKAANPSWTFGSICHGPDEVAGSKVEPTCGVDGTISFEPGNCTCGNVLTERVTFALPATQKHTFDKTVISKEATCTVKGSKHRECSVCGDKEDGSDVDIPMLAHTYAEIIDTPATCTEEGSKHSECSVCNTKKENSDEKIGVLPHTFDKEVVDKEATYTEEGSKHTECSVCGTKKEGSDVVIPKIVKEEDKNNNNNGDSTSNGSTVTKTGSDKTAVNNPQTSDEMNMVLYVLLGLVSLGAVGTVGYKLKKRNI</sequence>
<keyword evidence="2" id="KW-1133">Transmembrane helix</keyword>
<reference evidence="3" key="1">
    <citation type="submission" date="2008-01" db="EMBL/GenBank/DDBJ databases">
        <authorList>
            <person name="Fulton L."/>
            <person name="Clifton S."/>
            <person name="Fulton B."/>
            <person name="Xu J."/>
            <person name="Minx P."/>
            <person name="Pepin K.H."/>
            <person name="Johnson M."/>
            <person name="Thiruvilangam P."/>
            <person name="Bhonagiri V."/>
            <person name="Nash W.E."/>
            <person name="Mardis E.R."/>
            <person name="Wilson R.K."/>
        </authorList>
    </citation>
    <scope>NUCLEOTIDE SEQUENCE [LARGE SCALE GENOMIC DNA]</scope>
    <source>
        <strain evidence="3">DSM 17244</strain>
    </source>
</reference>
<keyword evidence="4" id="KW-1185">Reference proteome</keyword>
<proteinExistence type="predicted"/>
<reference evidence="3" key="2">
    <citation type="submission" date="2013-08" db="EMBL/GenBank/DDBJ databases">
        <title>Draft genome sequence of Anaerofustis stercorihominis (DSM 17244).</title>
        <authorList>
            <person name="Sudarsanam P."/>
            <person name="Ley R."/>
            <person name="Guruge J."/>
            <person name="Turnbaugh P.J."/>
            <person name="Mahowald M."/>
            <person name="Liep D."/>
            <person name="Gordon J."/>
        </authorList>
    </citation>
    <scope>NUCLEOTIDE SEQUENCE</scope>
    <source>
        <strain evidence="3">DSM 17244</strain>
    </source>
</reference>
<feature type="transmembrane region" description="Helical" evidence="2">
    <location>
        <begin position="310"/>
        <end position="329"/>
    </location>
</feature>
<accession>B1C9I8</accession>
<dbReference type="InterPro" id="IPR032675">
    <property type="entry name" value="LRR_dom_sf"/>
</dbReference>
<feature type="compositionally biased region" description="Low complexity" evidence="1">
    <location>
        <begin position="276"/>
        <end position="288"/>
    </location>
</feature>
<dbReference type="Gene3D" id="3.80.10.10">
    <property type="entry name" value="Ribonuclease Inhibitor"/>
    <property type="match status" value="1"/>
</dbReference>